<evidence type="ECO:0000256" key="1">
    <source>
        <dbReference type="SAM" id="Phobius"/>
    </source>
</evidence>
<name>A0A1Y2K9K4_9PROT</name>
<keyword evidence="1" id="KW-0472">Membrane</keyword>
<comment type="caution">
    <text evidence="2">The sequence shown here is derived from an EMBL/GenBank/DDBJ whole genome shotgun (WGS) entry which is preliminary data.</text>
</comment>
<protein>
    <submittedName>
        <fullName evidence="2">Uncharacterized protein</fullName>
    </submittedName>
</protein>
<proteinExistence type="predicted"/>
<reference evidence="2 3" key="1">
    <citation type="journal article" date="2016" name="BMC Genomics">
        <title>Combined genomic and structural analyses of a cultured magnetotactic bacterium reveals its niche adaptation to a dynamic environment.</title>
        <authorList>
            <person name="Araujo A.C."/>
            <person name="Morillo V."/>
            <person name="Cypriano J."/>
            <person name="Teixeira L.C."/>
            <person name="Leao P."/>
            <person name="Lyra S."/>
            <person name="Almeida L.G."/>
            <person name="Bazylinski D.A."/>
            <person name="Vasconcellos A.T."/>
            <person name="Abreu F."/>
            <person name="Lins U."/>
        </authorList>
    </citation>
    <scope>NUCLEOTIDE SEQUENCE [LARGE SCALE GENOMIC DNA]</scope>
    <source>
        <strain evidence="2 3">IT-1</strain>
    </source>
</reference>
<evidence type="ECO:0000313" key="2">
    <source>
        <dbReference type="EMBL" id="OSM07177.1"/>
    </source>
</evidence>
<dbReference type="AlphaFoldDB" id="A0A1Y2K9K4"/>
<dbReference type="STRING" id="1434232.MAIT1_03899"/>
<feature type="transmembrane region" description="Helical" evidence="1">
    <location>
        <begin position="14"/>
        <end position="36"/>
    </location>
</feature>
<keyword evidence="1" id="KW-1133">Transmembrane helix</keyword>
<keyword evidence="1" id="KW-0812">Transmembrane</keyword>
<evidence type="ECO:0000313" key="3">
    <source>
        <dbReference type="Proteomes" id="UP000194003"/>
    </source>
</evidence>
<dbReference type="EMBL" id="LVJN01000015">
    <property type="protein sequence ID" value="OSM07177.1"/>
    <property type="molecule type" value="Genomic_DNA"/>
</dbReference>
<organism evidence="2 3">
    <name type="scientific">Magnetofaba australis IT-1</name>
    <dbReference type="NCBI Taxonomy" id="1434232"/>
    <lineage>
        <taxon>Bacteria</taxon>
        <taxon>Pseudomonadati</taxon>
        <taxon>Pseudomonadota</taxon>
        <taxon>Magnetococcia</taxon>
        <taxon>Magnetococcales</taxon>
        <taxon>Magnetococcaceae</taxon>
        <taxon>Magnetofaba</taxon>
    </lineage>
</organism>
<dbReference type="Proteomes" id="UP000194003">
    <property type="component" value="Unassembled WGS sequence"/>
</dbReference>
<sequence length="73" mass="8599">MRFRLFDYGVEDLLLLRGVGLIGHALFLPVCALLCTRRQQIDDASRSGRVSQNWRDVWEIGCWPRRKPMRLLK</sequence>
<gene>
    <name evidence="2" type="ORF">MAIT1_03899</name>
</gene>
<keyword evidence="3" id="KW-1185">Reference proteome</keyword>
<accession>A0A1Y2K9K4</accession>